<keyword evidence="3" id="KW-1185">Reference proteome</keyword>
<dbReference type="Gene3D" id="3.30.70.920">
    <property type="match status" value="1"/>
</dbReference>
<name>A0A4P2VI03_9ARCH</name>
<dbReference type="Proteomes" id="UP000509448">
    <property type="component" value="Chromosome"/>
</dbReference>
<protein>
    <submittedName>
        <fullName evidence="2">Transcriptional regulator, AsnC family</fullName>
    </submittedName>
</protein>
<gene>
    <name evidence="2" type="ORF">NAS2_1654</name>
</gene>
<dbReference type="OrthoDB" id="8136at2157"/>
<dbReference type="RefSeq" id="WP_174449191.1">
    <property type="nucleotide sequence ID" value="NZ_AP018732.1"/>
</dbReference>
<dbReference type="Pfam" id="PF01037">
    <property type="entry name" value="AsnC_trans_reg"/>
    <property type="match status" value="1"/>
</dbReference>
<dbReference type="InterPro" id="IPR019887">
    <property type="entry name" value="Tscrpt_reg_AsnC/Lrp_C"/>
</dbReference>
<dbReference type="GeneID" id="55585463"/>
<evidence type="ECO:0000313" key="2">
    <source>
        <dbReference type="EMBL" id="BBE43023.1"/>
    </source>
</evidence>
<organism evidence="2 3">
    <name type="scientific">Conexivisphaera calida</name>
    <dbReference type="NCBI Taxonomy" id="1874277"/>
    <lineage>
        <taxon>Archaea</taxon>
        <taxon>Nitrososphaerota</taxon>
        <taxon>Conexivisphaeria</taxon>
        <taxon>Conexivisphaerales</taxon>
        <taxon>Conexivisphaeraceae</taxon>
        <taxon>Conexivisphaera</taxon>
    </lineage>
</organism>
<evidence type="ECO:0000313" key="3">
    <source>
        <dbReference type="Proteomes" id="UP000509448"/>
    </source>
</evidence>
<dbReference type="AlphaFoldDB" id="A0A4P2VI03"/>
<evidence type="ECO:0000259" key="1">
    <source>
        <dbReference type="Pfam" id="PF01037"/>
    </source>
</evidence>
<sequence length="76" mass="8841">MPLAFVLLNVEPGKEDKVLEELKSIPEIKEAHRVYGVYDTLIKIEADSQEKLKDIITWRIRRIPHVRSTLTMLAIE</sequence>
<dbReference type="EMBL" id="AP018732">
    <property type="protein sequence ID" value="BBE43023.1"/>
    <property type="molecule type" value="Genomic_DNA"/>
</dbReference>
<dbReference type="InterPro" id="IPR011008">
    <property type="entry name" value="Dimeric_a/b-barrel"/>
</dbReference>
<dbReference type="KEGG" id="ccai:NAS2_1654"/>
<dbReference type="SUPFAM" id="SSF54909">
    <property type="entry name" value="Dimeric alpha+beta barrel"/>
    <property type="match status" value="1"/>
</dbReference>
<feature type="domain" description="Transcription regulator AsnC/Lrp ligand binding" evidence="1">
    <location>
        <begin position="6"/>
        <end position="76"/>
    </location>
</feature>
<accession>A0A4P2VI03</accession>
<reference evidence="2 3" key="1">
    <citation type="journal article" date="2019" name="ISME J.">
        <title>Isolation and characterization of a thermophilic sulfur- and iron-reducing thaumarchaeote from a terrestrial acidic hot spring.</title>
        <authorList>
            <person name="Kato S."/>
            <person name="Itoh T."/>
            <person name="Yuki M."/>
            <person name="Nagamori M."/>
            <person name="Ohnishi M."/>
            <person name="Uematsu K."/>
            <person name="Suzuki K."/>
            <person name="Takashina T."/>
            <person name="Ohkuma M."/>
        </authorList>
    </citation>
    <scope>NUCLEOTIDE SEQUENCE [LARGE SCALE GENOMIC DNA]</scope>
    <source>
        <strain evidence="2 3">NAS-02</strain>
    </source>
</reference>
<proteinExistence type="predicted"/>